<evidence type="ECO:0000313" key="3">
    <source>
        <dbReference type="Proteomes" id="UP000228952"/>
    </source>
</evidence>
<protein>
    <submittedName>
        <fullName evidence="2">YebC/PmpR family DNA-binding transcriptional regulator</fullName>
    </submittedName>
</protein>
<dbReference type="GO" id="GO:0003677">
    <property type="term" value="F:DNA binding"/>
    <property type="evidence" value="ECO:0007669"/>
    <property type="project" value="UniProtKB-KW"/>
</dbReference>
<dbReference type="Proteomes" id="UP000228952">
    <property type="component" value="Unassembled WGS sequence"/>
</dbReference>
<reference evidence="3" key="1">
    <citation type="submission" date="2017-09" db="EMBL/GenBank/DDBJ databases">
        <title>Depth-based differentiation of microbial function through sediment-hosted aquifers and enrichment of novel symbionts in the deep terrestrial subsurface.</title>
        <authorList>
            <person name="Probst A.J."/>
            <person name="Ladd B."/>
            <person name="Jarett J.K."/>
            <person name="Geller-Mcgrath D.E."/>
            <person name="Sieber C.M.K."/>
            <person name="Emerson J.B."/>
            <person name="Anantharaman K."/>
            <person name="Thomas B.C."/>
            <person name="Malmstrom R."/>
            <person name="Stieglmeier M."/>
            <person name="Klingl A."/>
            <person name="Woyke T."/>
            <person name="Ryan C.M."/>
            <person name="Banfield J.F."/>
        </authorList>
    </citation>
    <scope>NUCLEOTIDE SEQUENCE [LARGE SCALE GENOMIC DNA]</scope>
</reference>
<feature type="non-terminal residue" evidence="2">
    <location>
        <position position="1"/>
    </location>
</feature>
<keyword evidence="2" id="KW-0238">DNA-binding</keyword>
<evidence type="ECO:0000259" key="1">
    <source>
        <dbReference type="Pfam" id="PF01709"/>
    </source>
</evidence>
<feature type="domain" description="TACO1/YebC-like second and third" evidence="1">
    <location>
        <begin position="9"/>
        <end position="71"/>
    </location>
</feature>
<dbReference type="InterPro" id="IPR026564">
    <property type="entry name" value="Transcrip_reg_TACO1-like_dom3"/>
</dbReference>
<gene>
    <name evidence="2" type="ORF">COX64_01040</name>
</gene>
<dbReference type="InterPro" id="IPR029072">
    <property type="entry name" value="YebC-like"/>
</dbReference>
<accession>A0A2M7W2Q3</accession>
<evidence type="ECO:0000313" key="2">
    <source>
        <dbReference type="EMBL" id="PJA15179.1"/>
    </source>
</evidence>
<comment type="caution">
    <text evidence="2">The sequence shown here is derived from an EMBL/GenBank/DDBJ whole genome shotgun (WGS) entry which is preliminary data.</text>
</comment>
<dbReference type="PANTHER" id="PTHR12532">
    <property type="entry name" value="TRANSLATIONAL ACTIVATOR OF CYTOCHROME C OXIDASE 1"/>
    <property type="match status" value="1"/>
</dbReference>
<dbReference type="Gene3D" id="3.30.70.980">
    <property type="match status" value="2"/>
</dbReference>
<name>A0A2M7W2Q3_9BACT</name>
<organism evidence="2 3">
    <name type="scientific">Candidatus Dojkabacteria bacterium CG_4_10_14_0_2_um_filter_Dojkabacteria_WS6_41_15</name>
    <dbReference type="NCBI Taxonomy" id="2014249"/>
    <lineage>
        <taxon>Bacteria</taxon>
        <taxon>Candidatus Dojkabacteria</taxon>
    </lineage>
</organism>
<dbReference type="InterPro" id="IPR002876">
    <property type="entry name" value="Transcrip_reg_TACO1-like"/>
</dbReference>
<dbReference type="Pfam" id="PF01709">
    <property type="entry name" value="Transcrip_reg"/>
    <property type="match status" value="1"/>
</dbReference>
<dbReference type="EMBL" id="PFQB01000023">
    <property type="protein sequence ID" value="PJA15179.1"/>
    <property type="molecule type" value="Genomic_DNA"/>
</dbReference>
<dbReference type="InterPro" id="IPR048300">
    <property type="entry name" value="TACO1_YebC-like_2nd/3rd_dom"/>
</dbReference>
<dbReference type="AlphaFoldDB" id="A0A2M7W2Q3"/>
<dbReference type="SUPFAM" id="SSF75625">
    <property type="entry name" value="YebC-like"/>
    <property type="match status" value="1"/>
</dbReference>
<sequence length="94" mass="10267">GEGSTTQLEKALYEGFGPNKVPFIVSAITDSKNRTVNEIRNIFYKSGGELGSIGAVKWLFTESGRITVQAVKIKLPEKFGEVETEVSVNATRQC</sequence>
<dbReference type="PANTHER" id="PTHR12532:SF0">
    <property type="entry name" value="TRANSLATIONAL ACTIVATOR OF CYTOCHROME C OXIDASE 1"/>
    <property type="match status" value="1"/>
</dbReference>
<proteinExistence type="predicted"/>